<feature type="transmembrane region" description="Helical" evidence="13">
    <location>
        <begin position="359"/>
        <end position="379"/>
    </location>
</feature>
<dbReference type="CDD" id="cd06183">
    <property type="entry name" value="cyt_b5_reduct_like"/>
    <property type="match status" value="1"/>
</dbReference>
<comment type="subcellular location">
    <subcellularLocation>
        <location evidence="2">Mitochondrion inner membrane</location>
        <topology evidence="2">Single-pass membrane protein</topology>
        <orientation evidence="2">Intermembrane side</orientation>
    </subcellularLocation>
</comment>
<comment type="subunit">
    <text evidence="10">Interacts with CNNM4/ACDP4. Interacts with RANBP2.</text>
</comment>
<dbReference type="InterPro" id="IPR001433">
    <property type="entry name" value="OxRdtase_FAD/NAD-bd"/>
</dbReference>
<proteinExistence type="inferred from homology"/>
<evidence type="ECO:0000256" key="5">
    <source>
        <dbReference type="ARBA" id="ARBA00022723"/>
    </source>
</evidence>
<evidence type="ECO:0000259" key="15">
    <source>
        <dbReference type="PROSITE" id="PS51384"/>
    </source>
</evidence>
<dbReference type="PROSITE" id="PS50255">
    <property type="entry name" value="CYTOCHROME_B5_2"/>
    <property type="match status" value="1"/>
</dbReference>
<keyword evidence="5" id="KW-0479">Metal-binding</keyword>
<evidence type="ECO:0000256" key="6">
    <source>
        <dbReference type="ARBA" id="ARBA00022989"/>
    </source>
</evidence>
<feature type="transmembrane region" description="Helical" evidence="13">
    <location>
        <begin position="546"/>
        <end position="567"/>
    </location>
</feature>
<feature type="region of interest" description="Disordered" evidence="12">
    <location>
        <begin position="130"/>
        <end position="150"/>
    </location>
</feature>
<reference evidence="17" key="2">
    <citation type="submission" date="2020-10" db="UniProtKB">
        <authorList>
            <consortium name="WormBaseParasite"/>
        </authorList>
    </citation>
    <scope>IDENTIFICATION</scope>
</reference>
<evidence type="ECO:0000256" key="3">
    <source>
        <dbReference type="ARBA" id="ARBA00022617"/>
    </source>
</evidence>
<dbReference type="SMART" id="SM01117">
    <property type="entry name" value="Cyt-b5"/>
    <property type="match status" value="1"/>
</dbReference>
<dbReference type="PROSITE" id="PS51384">
    <property type="entry name" value="FAD_FR"/>
    <property type="match status" value="1"/>
</dbReference>
<dbReference type="SUPFAM" id="SSF52343">
    <property type="entry name" value="Ferredoxin reductase-like, C-terminal NADP-linked domain"/>
    <property type="match status" value="1"/>
</dbReference>
<dbReference type="InterPro" id="IPR017927">
    <property type="entry name" value="FAD-bd_FR_type"/>
</dbReference>
<protein>
    <recommendedName>
        <fullName evidence="11">Cytochrome c oxidase assembly protein COX11, mitochondrial</fullName>
    </recommendedName>
</protein>
<evidence type="ECO:0000256" key="11">
    <source>
        <dbReference type="ARBA" id="ARBA00068998"/>
    </source>
</evidence>
<evidence type="ECO:0000256" key="13">
    <source>
        <dbReference type="SAM" id="Phobius"/>
    </source>
</evidence>
<dbReference type="InterPro" id="IPR039261">
    <property type="entry name" value="FNR_nucleotide-bd"/>
</dbReference>
<evidence type="ECO:0000256" key="7">
    <source>
        <dbReference type="ARBA" id="ARBA00023002"/>
    </source>
</evidence>
<name>A0A7E4V0Z8_PANRE</name>
<dbReference type="SUPFAM" id="SSF55856">
    <property type="entry name" value="Cytochrome b5-like heme/steroid binding domain"/>
    <property type="match status" value="1"/>
</dbReference>
<evidence type="ECO:0000313" key="16">
    <source>
        <dbReference type="Proteomes" id="UP000492821"/>
    </source>
</evidence>
<keyword evidence="16" id="KW-1185">Reference proteome</keyword>
<sequence>MSLSVPEIKLTTAKTEYGRNKVALQPGKGLAGWIMLSAGKSLASVQLPSVDNAELMKHNKEDDCWILLFGTVYDITKYMEYHPGGIPELMRAAGTDAGDLFNQYHAWINYQNLLKACIVGPFRGNASKLPRPTNPIFEDNPATKSGNSEKSVTLDAHGFSITRPDPKTLALRANIGSLLPENVIIDTTSKKLRIVFRRYDSETISVTYEGYDWSDRSFTVKSVSPKQVNVAFPSEASLKDVRVLQSTVSLINDPHFYSVTVQSIDKLSHNTFKYVVKLPEALYLPIPTGHHLLLRVPGGLVERPFTPISTVGCLGSIEFFVKIYPDGALTQKLEGLSIGDTLEISDPIGRKDVQKVAQKAVHCLLLAAGTGITPMINVLRGRKHSRSADGLPDKLIWFNRTPNDIVLDVLPETANLDIVHCLSDFETIESGIDIGNCEVGRIRKEILRDSIRPNTTVFVCGPLAFNETAVKLLTELGVAAERLIMIWSKLAIPVTRCLSHHILPYTSRLQSPITAKSLLLIRSYASAGPQPPKLSKPRRVANRDSMYYVISIGVVAIGLTFAAIPAYRIFCEATAFGGTTQIAKDFDKIENMSRVEDRLIKVQFNADVPSSMQWNFKPLQDEIYVHPGETALAFYTAKNPTDKPIVGISSYNLTPFQAAYYFNKIQCFCFEEQILNPGEEVDLPVFFYIDPDYANDPNLEYLDHILLSYTFFEAKSNLKLPSPFDPANRPNAALPAAANKGIVATA</sequence>
<accession>A0A7E4V0Z8</accession>
<dbReference type="PRINTS" id="PR00406">
    <property type="entry name" value="CYTB5RDTASE"/>
</dbReference>
<evidence type="ECO:0000256" key="9">
    <source>
        <dbReference type="ARBA" id="ARBA00023136"/>
    </source>
</evidence>
<dbReference type="Gene3D" id="2.60.370.10">
    <property type="entry name" value="Ctag/Cox11"/>
    <property type="match status" value="1"/>
</dbReference>
<dbReference type="GO" id="GO:0016491">
    <property type="term" value="F:oxidoreductase activity"/>
    <property type="evidence" value="ECO:0007669"/>
    <property type="project" value="InterPro"/>
</dbReference>
<dbReference type="Gene3D" id="2.40.30.10">
    <property type="entry name" value="Translation factors"/>
    <property type="match status" value="1"/>
</dbReference>
<dbReference type="FunFam" id="3.10.120.10:FF:000001">
    <property type="entry name" value="Cytochrome b5 reductase 4"/>
    <property type="match status" value="1"/>
</dbReference>
<evidence type="ECO:0000256" key="8">
    <source>
        <dbReference type="ARBA" id="ARBA00023004"/>
    </source>
</evidence>
<dbReference type="FunFam" id="2.60.370.10:FF:000001">
    <property type="entry name" value="COX11 cytochrome c oxidase assembly homolog"/>
    <property type="match status" value="1"/>
</dbReference>
<dbReference type="NCBIfam" id="NF003465">
    <property type="entry name" value="PRK05089.1"/>
    <property type="match status" value="1"/>
</dbReference>
<dbReference type="PANTHER" id="PTHR21320:SF3">
    <property type="entry name" value="CYTOCHROME C OXIDASE ASSEMBLY PROTEIN COX11, MITOCHONDRIAL-RELATED"/>
    <property type="match status" value="1"/>
</dbReference>
<dbReference type="Pfam" id="PF00970">
    <property type="entry name" value="FAD_binding_6"/>
    <property type="match status" value="1"/>
</dbReference>
<dbReference type="PROSITE" id="PS00191">
    <property type="entry name" value="CYTOCHROME_B5_1"/>
    <property type="match status" value="1"/>
</dbReference>
<evidence type="ECO:0000256" key="10">
    <source>
        <dbReference type="ARBA" id="ARBA00063165"/>
    </source>
</evidence>
<dbReference type="InterPro" id="IPR018506">
    <property type="entry name" value="Cyt_B5_heme-BS"/>
</dbReference>
<dbReference type="Pfam" id="PF00175">
    <property type="entry name" value="NAD_binding_1"/>
    <property type="match status" value="1"/>
</dbReference>
<keyword evidence="4 13" id="KW-0812">Transmembrane</keyword>
<keyword evidence="3" id="KW-0349">Heme</keyword>
<evidence type="ECO:0000256" key="1">
    <source>
        <dbReference type="ARBA" id="ARBA00004007"/>
    </source>
</evidence>
<dbReference type="InterPro" id="IPR017938">
    <property type="entry name" value="Riboflavin_synthase-like_b-brl"/>
</dbReference>
<dbReference type="GO" id="GO:0005507">
    <property type="term" value="F:copper ion binding"/>
    <property type="evidence" value="ECO:0007669"/>
    <property type="project" value="InterPro"/>
</dbReference>
<dbReference type="SUPFAM" id="SSF110111">
    <property type="entry name" value="Ctag/Cox11"/>
    <property type="match status" value="1"/>
</dbReference>
<keyword evidence="7" id="KW-0560">Oxidoreductase</keyword>
<evidence type="ECO:0000259" key="14">
    <source>
        <dbReference type="PROSITE" id="PS50255"/>
    </source>
</evidence>
<comment type="function">
    <text evidence="1">Exerts its effect at some terminal stage of cytochrome c oxidase synthesis, probably by being involved in the insertion of the copper B into subunit I.</text>
</comment>
<dbReference type="InterPro" id="IPR036400">
    <property type="entry name" value="Cyt_B5-like_heme/steroid_sf"/>
</dbReference>
<keyword evidence="6 13" id="KW-1133">Transmembrane helix</keyword>
<feature type="domain" description="Cytochrome b5 heme-binding" evidence="14">
    <location>
        <begin position="47"/>
        <end position="123"/>
    </location>
</feature>
<dbReference type="Gene3D" id="3.10.120.10">
    <property type="entry name" value="Cytochrome b5-like heme/steroid binding domain"/>
    <property type="match status" value="1"/>
</dbReference>
<dbReference type="Pfam" id="PF00173">
    <property type="entry name" value="Cyt-b5"/>
    <property type="match status" value="1"/>
</dbReference>
<dbReference type="GO" id="GO:0005743">
    <property type="term" value="C:mitochondrial inner membrane"/>
    <property type="evidence" value="ECO:0007669"/>
    <property type="project" value="UniProtKB-SubCell"/>
</dbReference>
<dbReference type="WBParaSite" id="Pan_g15176.t1">
    <property type="protein sequence ID" value="Pan_g15176.t1"/>
    <property type="gene ID" value="Pan_g15176"/>
</dbReference>
<dbReference type="GO" id="GO:0020037">
    <property type="term" value="F:heme binding"/>
    <property type="evidence" value="ECO:0007669"/>
    <property type="project" value="InterPro"/>
</dbReference>
<feature type="domain" description="FAD-binding FR-type" evidence="15">
    <location>
        <begin position="254"/>
        <end position="354"/>
    </location>
</feature>
<keyword evidence="9 13" id="KW-0472">Membrane</keyword>
<dbReference type="SUPFAM" id="SSF63380">
    <property type="entry name" value="Riboflavin synthase domain-like"/>
    <property type="match status" value="1"/>
</dbReference>
<dbReference type="Gene3D" id="3.40.50.80">
    <property type="entry name" value="Nucleotide-binding domain of ferredoxin-NADP reductase (FNR) module"/>
    <property type="match status" value="1"/>
</dbReference>
<dbReference type="PANTHER" id="PTHR21320">
    <property type="entry name" value="CYTOCHROME C OXIDASE ASSEMBLY PROTEIN COX11-RELATED"/>
    <property type="match status" value="1"/>
</dbReference>
<dbReference type="Proteomes" id="UP000492821">
    <property type="component" value="Unassembled WGS sequence"/>
</dbReference>
<keyword evidence="8" id="KW-0408">Iron</keyword>
<dbReference type="AlphaFoldDB" id="A0A7E4V0Z8"/>
<reference evidence="16" key="1">
    <citation type="journal article" date="2013" name="Genetics">
        <title>The draft genome and transcriptome of Panagrellus redivivus are shaped by the harsh demands of a free-living lifestyle.</title>
        <authorList>
            <person name="Srinivasan J."/>
            <person name="Dillman A.R."/>
            <person name="Macchietto M.G."/>
            <person name="Heikkinen L."/>
            <person name="Lakso M."/>
            <person name="Fracchia K.M."/>
            <person name="Antoshechkin I."/>
            <person name="Mortazavi A."/>
            <person name="Wong G."/>
            <person name="Sternberg P.W."/>
        </authorList>
    </citation>
    <scope>NUCLEOTIDE SEQUENCE [LARGE SCALE GENOMIC DNA]</scope>
    <source>
        <strain evidence="16">MT8872</strain>
    </source>
</reference>
<dbReference type="InterPro" id="IPR008333">
    <property type="entry name" value="Cbr1-like_FAD-bd_dom"/>
</dbReference>
<evidence type="ECO:0000256" key="4">
    <source>
        <dbReference type="ARBA" id="ARBA00022692"/>
    </source>
</evidence>
<dbReference type="HAMAP" id="MF_00155">
    <property type="entry name" value="CtaG"/>
    <property type="match status" value="1"/>
</dbReference>
<evidence type="ECO:0000313" key="17">
    <source>
        <dbReference type="WBParaSite" id="Pan_g15176.t1"/>
    </source>
</evidence>
<evidence type="ECO:0000256" key="12">
    <source>
        <dbReference type="SAM" id="MobiDB-lite"/>
    </source>
</evidence>
<dbReference type="InterPro" id="IPR007533">
    <property type="entry name" value="Cyt_c_oxidase_assmbl_CtaG"/>
</dbReference>
<dbReference type="InterPro" id="IPR001199">
    <property type="entry name" value="Cyt_B5-like_heme/steroid-bd"/>
</dbReference>
<dbReference type="InterPro" id="IPR023471">
    <property type="entry name" value="CtaG/Cox11_dom_sf"/>
</dbReference>
<evidence type="ECO:0000256" key="2">
    <source>
        <dbReference type="ARBA" id="ARBA00004243"/>
    </source>
</evidence>
<dbReference type="Pfam" id="PF04442">
    <property type="entry name" value="CtaG_Cox11"/>
    <property type="match status" value="1"/>
</dbReference>
<organism evidence="16 17">
    <name type="scientific">Panagrellus redivivus</name>
    <name type="common">Microworm</name>
    <dbReference type="NCBI Taxonomy" id="6233"/>
    <lineage>
        <taxon>Eukaryota</taxon>
        <taxon>Metazoa</taxon>
        <taxon>Ecdysozoa</taxon>
        <taxon>Nematoda</taxon>
        <taxon>Chromadorea</taxon>
        <taxon>Rhabditida</taxon>
        <taxon>Tylenchina</taxon>
        <taxon>Panagrolaimomorpha</taxon>
        <taxon>Panagrolaimoidea</taxon>
        <taxon>Panagrolaimidae</taxon>
        <taxon>Panagrellus</taxon>
    </lineage>
</organism>